<dbReference type="CDD" id="cd07185">
    <property type="entry name" value="OmpA_C-like"/>
    <property type="match status" value="1"/>
</dbReference>
<keyword evidence="3" id="KW-0998">Cell outer membrane</keyword>
<evidence type="ECO:0000256" key="4">
    <source>
        <dbReference type="PROSITE-ProRule" id="PRU00473"/>
    </source>
</evidence>
<dbReference type="PROSITE" id="PS51257">
    <property type="entry name" value="PROKAR_LIPOPROTEIN"/>
    <property type="match status" value="1"/>
</dbReference>
<evidence type="ECO:0000256" key="3">
    <source>
        <dbReference type="ARBA" id="ARBA00023237"/>
    </source>
</evidence>
<keyword evidence="6" id="KW-0732">Signal</keyword>
<dbReference type="PRINTS" id="PR01021">
    <property type="entry name" value="OMPADOMAIN"/>
</dbReference>
<dbReference type="PANTHER" id="PTHR30329">
    <property type="entry name" value="STATOR ELEMENT OF FLAGELLAR MOTOR COMPLEX"/>
    <property type="match status" value="1"/>
</dbReference>
<dbReference type="Pfam" id="PF00691">
    <property type="entry name" value="OmpA"/>
    <property type="match status" value="1"/>
</dbReference>
<keyword evidence="2 4" id="KW-0472">Membrane</keyword>
<comment type="subcellular location">
    <subcellularLocation>
        <location evidence="1">Cell outer membrane</location>
    </subcellularLocation>
</comment>
<dbReference type="SUPFAM" id="SSF103088">
    <property type="entry name" value="OmpA-like"/>
    <property type="match status" value="1"/>
</dbReference>
<dbReference type="PANTHER" id="PTHR30329:SF21">
    <property type="entry name" value="LIPOPROTEIN YIAD-RELATED"/>
    <property type="match status" value="1"/>
</dbReference>
<dbReference type="Proteomes" id="UP000199220">
    <property type="component" value="Unassembled WGS sequence"/>
</dbReference>
<dbReference type="InterPro" id="IPR006665">
    <property type="entry name" value="OmpA-like"/>
</dbReference>
<name>A0A1H5M5H1_9MICO</name>
<evidence type="ECO:0000256" key="2">
    <source>
        <dbReference type="ARBA" id="ARBA00023136"/>
    </source>
</evidence>
<dbReference type="OrthoDB" id="5166631at2"/>
<dbReference type="AlphaFoldDB" id="A0A1H5M5H1"/>
<feature type="signal peptide" evidence="6">
    <location>
        <begin position="1"/>
        <end position="22"/>
    </location>
</feature>
<feature type="region of interest" description="Disordered" evidence="5">
    <location>
        <begin position="20"/>
        <end position="45"/>
    </location>
</feature>
<protein>
    <submittedName>
        <fullName evidence="8">Outer membrane protein OmpA</fullName>
    </submittedName>
</protein>
<evidence type="ECO:0000256" key="5">
    <source>
        <dbReference type="SAM" id="MobiDB-lite"/>
    </source>
</evidence>
<feature type="chain" id="PRO_5011748572" evidence="6">
    <location>
        <begin position="23"/>
        <end position="505"/>
    </location>
</feature>
<dbReference type="InterPro" id="IPR036737">
    <property type="entry name" value="OmpA-like_sf"/>
</dbReference>
<feature type="region of interest" description="Disordered" evidence="5">
    <location>
        <begin position="308"/>
        <end position="328"/>
    </location>
</feature>
<dbReference type="STRING" id="648782.SAMN04488554_3158"/>
<dbReference type="InterPro" id="IPR050330">
    <property type="entry name" value="Bact_OuterMem_StrucFunc"/>
</dbReference>
<evidence type="ECO:0000256" key="6">
    <source>
        <dbReference type="SAM" id="SignalP"/>
    </source>
</evidence>
<feature type="domain" description="OmpA-like" evidence="7">
    <location>
        <begin position="221"/>
        <end position="339"/>
    </location>
</feature>
<reference evidence="9" key="1">
    <citation type="submission" date="2016-10" db="EMBL/GenBank/DDBJ databases">
        <authorList>
            <person name="Varghese N."/>
            <person name="Submissions S."/>
        </authorList>
    </citation>
    <scope>NUCLEOTIDE SEQUENCE [LARGE SCALE GENOMIC DNA]</scope>
    <source>
        <strain evidence="9">DSM 21368</strain>
    </source>
</reference>
<proteinExistence type="predicted"/>
<gene>
    <name evidence="8" type="ORF">SAMN04488554_3158</name>
</gene>
<evidence type="ECO:0000259" key="7">
    <source>
        <dbReference type="PROSITE" id="PS51123"/>
    </source>
</evidence>
<evidence type="ECO:0000313" key="9">
    <source>
        <dbReference type="Proteomes" id="UP000199220"/>
    </source>
</evidence>
<dbReference type="PROSITE" id="PS51123">
    <property type="entry name" value="OMPA_2"/>
    <property type="match status" value="1"/>
</dbReference>
<evidence type="ECO:0000256" key="1">
    <source>
        <dbReference type="ARBA" id="ARBA00004442"/>
    </source>
</evidence>
<evidence type="ECO:0000313" key="8">
    <source>
        <dbReference type="EMBL" id="SEE84444.1"/>
    </source>
</evidence>
<organism evidence="8 9">
    <name type="scientific">Ruania alba</name>
    <dbReference type="NCBI Taxonomy" id="648782"/>
    <lineage>
        <taxon>Bacteria</taxon>
        <taxon>Bacillati</taxon>
        <taxon>Actinomycetota</taxon>
        <taxon>Actinomycetes</taxon>
        <taxon>Micrococcales</taxon>
        <taxon>Ruaniaceae</taxon>
        <taxon>Ruania</taxon>
    </lineage>
</organism>
<dbReference type="EMBL" id="FNTX01000002">
    <property type="protein sequence ID" value="SEE84444.1"/>
    <property type="molecule type" value="Genomic_DNA"/>
</dbReference>
<dbReference type="RefSeq" id="WP_089773996.1">
    <property type="nucleotide sequence ID" value="NZ_FNTX01000002.1"/>
</dbReference>
<dbReference type="Gene3D" id="3.30.1330.60">
    <property type="entry name" value="OmpA-like domain"/>
    <property type="match status" value="1"/>
</dbReference>
<keyword evidence="9" id="KW-1185">Reference proteome</keyword>
<dbReference type="GO" id="GO:0009279">
    <property type="term" value="C:cell outer membrane"/>
    <property type="evidence" value="ECO:0007669"/>
    <property type="project" value="UniProtKB-SubCell"/>
</dbReference>
<accession>A0A1H5M5H1</accession>
<dbReference type="InterPro" id="IPR006664">
    <property type="entry name" value="OMP_bac"/>
</dbReference>
<sequence length="505" mass="52699">MKKLAVQALAACLLLAACTSEPDEPTGTDQTGAGEHEDAESVDPEASVAQVEIGLGPATVTADVLPLERTDAGLVLTLDMTADDPAEVTDRGIVRALRAPWASRSGTSFQDWVGLRLLDLPDEEAVAPALDASDETIFVSAENADGSERLQVLYGDPGADALTLFVPQGGLVEDIPVIDAEVPAAGGDEELPIDDVASADVASLSEFSVDMVTTTRTERSDQSLTIALGSDVLFDVDSAELTDDALAVIETAAADVQEREPGPVQVIGHTDNRDSDAHNQDLSERRAAAVAETLEDLIDTEVYPLEVSGRGETEPVADNSSSSGRAANRRVELVVETPASAEVVEATEPIEFEGLEATGAEGIEWEVGNRSFLIQAPTARIVDDHLVVELHTTATDDAVDSVAGPAVYQGTFAGPAGLDTLRTMAGVAVMNGSTATIPALHGASPAQPDAVVPLTDLATFSRLDGGDTRTSVLIYPAGLAVQDTVTVQLVNPHDEAWRLTDIAIE</sequence>